<keyword evidence="1" id="KW-0472">Membrane</keyword>
<proteinExistence type="predicted"/>
<protein>
    <submittedName>
        <fullName evidence="2">Uncharacterized protein</fullName>
    </submittedName>
</protein>
<name>A0A8S4PLB5_OWEFU</name>
<feature type="transmembrane region" description="Helical" evidence="1">
    <location>
        <begin position="44"/>
        <end position="65"/>
    </location>
</feature>
<keyword evidence="1" id="KW-0812">Transmembrane</keyword>
<dbReference type="AlphaFoldDB" id="A0A8S4PLB5"/>
<gene>
    <name evidence="2" type="ORF">OFUS_LOCUS19137</name>
</gene>
<evidence type="ECO:0000313" key="2">
    <source>
        <dbReference type="EMBL" id="CAH1794448.1"/>
    </source>
</evidence>
<dbReference type="Proteomes" id="UP000749559">
    <property type="component" value="Unassembled WGS sequence"/>
</dbReference>
<keyword evidence="3" id="KW-1185">Reference proteome</keyword>
<keyword evidence="1" id="KW-1133">Transmembrane helix</keyword>
<evidence type="ECO:0000313" key="3">
    <source>
        <dbReference type="Proteomes" id="UP000749559"/>
    </source>
</evidence>
<comment type="caution">
    <text evidence="2">The sequence shown here is derived from an EMBL/GenBank/DDBJ whole genome shotgun (WGS) entry which is preliminary data.</text>
</comment>
<accession>A0A8S4PLB5</accession>
<evidence type="ECO:0000256" key="1">
    <source>
        <dbReference type="SAM" id="Phobius"/>
    </source>
</evidence>
<organism evidence="2 3">
    <name type="scientific">Owenia fusiformis</name>
    <name type="common">Polychaete worm</name>
    <dbReference type="NCBI Taxonomy" id="6347"/>
    <lineage>
        <taxon>Eukaryota</taxon>
        <taxon>Metazoa</taxon>
        <taxon>Spiralia</taxon>
        <taxon>Lophotrochozoa</taxon>
        <taxon>Annelida</taxon>
        <taxon>Polychaeta</taxon>
        <taxon>Sedentaria</taxon>
        <taxon>Canalipalpata</taxon>
        <taxon>Sabellida</taxon>
        <taxon>Oweniida</taxon>
        <taxon>Oweniidae</taxon>
        <taxon>Owenia</taxon>
    </lineage>
</organism>
<dbReference type="EMBL" id="CAIIXF020000009">
    <property type="protein sequence ID" value="CAH1794448.1"/>
    <property type="molecule type" value="Genomic_DNA"/>
</dbReference>
<feature type="transmembrane region" description="Helical" evidence="1">
    <location>
        <begin position="12"/>
        <end position="32"/>
    </location>
</feature>
<reference evidence="2" key="1">
    <citation type="submission" date="2022-03" db="EMBL/GenBank/DDBJ databases">
        <authorList>
            <person name="Martin C."/>
        </authorList>
    </citation>
    <scope>NUCLEOTIDE SEQUENCE</scope>
</reference>
<sequence length="107" mass="12100">MTGTGMSWQKQLIYLSLPAIVFLLVGAGLLIWQVTSPNGEKEALVVGIVMFAMTLFQIAAMVWCYRAKRKLDDKDFDKVRAMENSNFELKEKCVENNLQNHVDTTDA</sequence>